<reference evidence="1" key="2">
    <citation type="journal article" date="2022" name="New Phytol.">
        <title>Evolutionary transition to the ectomycorrhizal habit in the genomes of a hyperdiverse lineage of mushroom-forming fungi.</title>
        <authorList>
            <person name="Looney B."/>
            <person name="Miyauchi S."/>
            <person name="Morin E."/>
            <person name="Drula E."/>
            <person name="Courty P.E."/>
            <person name="Kohler A."/>
            <person name="Kuo A."/>
            <person name="LaButti K."/>
            <person name="Pangilinan J."/>
            <person name="Lipzen A."/>
            <person name="Riley R."/>
            <person name="Andreopoulos W."/>
            <person name="He G."/>
            <person name="Johnson J."/>
            <person name="Nolan M."/>
            <person name="Tritt A."/>
            <person name="Barry K.W."/>
            <person name="Grigoriev I.V."/>
            <person name="Nagy L.G."/>
            <person name="Hibbett D."/>
            <person name="Henrissat B."/>
            <person name="Matheny P.B."/>
            <person name="Labbe J."/>
            <person name="Martin F.M."/>
        </authorList>
    </citation>
    <scope>NUCLEOTIDE SEQUENCE</scope>
    <source>
        <strain evidence="1">EC-137</strain>
    </source>
</reference>
<evidence type="ECO:0000313" key="2">
    <source>
        <dbReference type="Proteomes" id="UP000814128"/>
    </source>
</evidence>
<reference evidence="1" key="1">
    <citation type="submission" date="2021-02" db="EMBL/GenBank/DDBJ databases">
        <authorList>
            <consortium name="DOE Joint Genome Institute"/>
            <person name="Ahrendt S."/>
            <person name="Looney B.P."/>
            <person name="Miyauchi S."/>
            <person name="Morin E."/>
            <person name="Drula E."/>
            <person name="Courty P.E."/>
            <person name="Chicoki N."/>
            <person name="Fauchery L."/>
            <person name="Kohler A."/>
            <person name="Kuo A."/>
            <person name="Labutti K."/>
            <person name="Pangilinan J."/>
            <person name="Lipzen A."/>
            <person name="Riley R."/>
            <person name="Andreopoulos W."/>
            <person name="He G."/>
            <person name="Johnson J."/>
            <person name="Barry K.W."/>
            <person name="Grigoriev I.V."/>
            <person name="Nagy L."/>
            <person name="Hibbett D."/>
            <person name="Henrissat B."/>
            <person name="Matheny P.B."/>
            <person name="Labbe J."/>
            <person name="Martin F."/>
        </authorList>
    </citation>
    <scope>NUCLEOTIDE SEQUENCE</scope>
    <source>
        <strain evidence="1">EC-137</strain>
    </source>
</reference>
<keyword evidence="2" id="KW-1185">Reference proteome</keyword>
<organism evidence="1 2">
    <name type="scientific">Vararia minispora EC-137</name>
    <dbReference type="NCBI Taxonomy" id="1314806"/>
    <lineage>
        <taxon>Eukaryota</taxon>
        <taxon>Fungi</taxon>
        <taxon>Dikarya</taxon>
        <taxon>Basidiomycota</taxon>
        <taxon>Agaricomycotina</taxon>
        <taxon>Agaricomycetes</taxon>
        <taxon>Russulales</taxon>
        <taxon>Lachnocladiaceae</taxon>
        <taxon>Vararia</taxon>
    </lineage>
</organism>
<protein>
    <submittedName>
        <fullName evidence="1">Uncharacterized protein</fullName>
    </submittedName>
</protein>
<evidence type="ECO:0000313" key="1">
    <source>
        <dbReference type="EMBL" id="KAI0032742.1"/>
    </source>
</evidence>
<proteinExistence type="predicted"/>
<comment type="caution">
    <text evidence="1">The sequence shown here is derived from an EMBL/GenBank/DDBJ whole genome shotgun (WGS) entry which is preliminary data.</text>
</comment>
<accession>A0ACB8QM53</accession>
<sequence>MPRRPRPTSRRRPSSRDKAWSHSALPSKPRADSTSDSDSDSDDCGEGPSSLARTTHTEQDRDDSGWMDVDEDLDVDKPRVSLWRDEVGMEGEEGASEDDGASMQNGLHSLPLGALAKAQRALAQTAAGSDSDENEHSSSGGENGNEKPPGPPDLQSSHERPQKKPITKRVNKHAPQEITSKRPVSRHRQVVEIQKLEPRDPRFIPMTGPLDASKFRAQYSFLSEFHLQELSTLRDNLKRARKLLASSPRDLRAEREAEVERLERAYKRAESTVSRDKREKIEQDALEKAKKEEKEKRKQGKGVFYLKNSEKKRLLLKARYDALAAEGGKRAVKKAIQKKQKKVSQKETRSRPFARGGDGSASQKRPRDAAAAGAHTPNKRRRLS</sequence>
<name>A0ACB8QM53_9AGAM</name>
<gene>
    <name evidence="1" type="ORF">K488DRAFT_70391</name>
</gene>
<dbReference type="Proteomes" id="UP000814128">
    <property type="component" value="Unassembled WGS sequence"/>
</dbReference>
<dbReference type="EMBL" id="MU273537">
    <property type="protein sequence ID" value="KAI0032742.1"/>
    <property type="molecule type" value="Genomic_DNA"/>
</dbReference>